<dbReference type="PIRSF" id="PIRSF021290">
    <property type="entry name" value="DUF1273"/>
    <property type="match status" value="1"/>
</dbReference>
<reference evidence="3" key="1">
    <citation type="submission" date="2016-10" db="EMBL/GenBank/DDBJ databases">
        <authorList>
            <person name="Varghese N."/>
            <person name="Submissions S."/>
        </authorList>
    </citation>
    <scope>NUCLEOTIDE SEQUENCE [LARGE SCALE GENOMIC DNA]</scope>
    <source>
        <strain evidence="3">DSM 11706</strain>
    </source>
</reference>
<accession>A0A1I5VLD4</accession>
<sequence>MIKRILVTGYKAHELGIFKDTHDGIPIIKKAIETQLRVLLEEGLEWVILGGQQGIETWTAELILVLKDEYPQLKFAIITPFLEQEKNWNEQKKEKYERLLRQADYQTSVTKKPYEAPWQFIERNKFVVRNTDGMLIIYDEENEGSPKFIKKLAEQYAEKNDYRVITIDAYDLQLIAEEIAEEGRNQFL</sequence>
<dbReference type="Pfam" id="PF06908">
    <property type="entry name" value="YpsA"/>
    <property type="match status" value="1"/>
</dbReference>
<dbReference type="OrthoDB" id="2301957at2"/>
<dbReference type="SUPFAM" id="SSF102405">
    <property type="entry name" value="MCP/YpsA-like"/>
    <property type="match status" value="1"/>
</dbReference>
<evidence type="ECO:0000313" key="2">
    <source>
        <dbReference type="EMBL" id="SFQ08388.1"/>
    </source>
</evidence>
<evidence type="ECO:0000313" key="3">
    <source>
        <dbReference type="Proteomes" id="UP000198734"/>
    </source>
</evidence>
<name>A0A1I5VLD4_9BACI</name>
<dbReference type="NCBIfam" id="NF010181">
    <property type="entry name" value="PRK13660.1"/>
    <property type="match status" value="1"/>
</dbReference>
<gene>
    <name evidence="2" type="ORF">SAMN05421670_0877</name>
</gene>
<evidence type="ECO:0000256" key="1">
    <source>
        <dbReference type="HAMAP-Rule" id="MF_01575"/>
    </source>
</evidence>
<dbReference type="InterPro" id="IPR010697">
    <property type="entry name" value="YspA"/>
</dbReference>
<organism evidence="2 3">
    <name type="scientific">Psychrobacillus psychrotolerans</name>
    <dbReference type="NCBI Taxonomy" id="126156"/>
    <lineage>
        <taxon>Bacteria</taxon>
        <taxon>Bacillati</taxon>
        <taxon>Bacillota</taxon>
        <taxon>Bacilli</taxon>
        <taxon>Bacillales</taxon>
        <taxon>Bacillaceae</taxon>
        <taxon>Psychrobacillus</taxon>
    </lineage>
</organism>
<dbReference type="PANTHER" id="PTHR38440">
    <property type="entry name" value="UPF0398 PROTEIN YPSA"/>
    <property type="match status" value="1"/>
</dbReference>
<protein>
    <recommendedName>
        <fullName evidence="1">UPF0398 protein SAMN05421670_0877</fullName>
    </recommendedName>
</protein>
<comment type="similarity">
    <text evidence="1">Belongs to the UPF0398 family.</text>
</comment>
<dbReference type="RefSeq" id="WP_093534526.1">
    <property type="nucleotide sequence ID" value="NZ_FOXU01000001.1"/>
</dbReference>
<dbReference type="HAMAP" id="MF_01575">
    <property type="entry name" value="UPF0398"/>
    <property type="match status" value="1"/>
</dbReference>
<dbReference type="Gene3D" id="3.40.50.450">
    <property type="match status" value="1"/>
</dbReference>
<dbReference type="Proteomes" id="UP000198734">
    <property type="component" value="Unassembled WGS sequence"/>
</dbReference>
<dbReference type="STRING" id="126156.SAMN05421670_0877"/>
<proteinExistence type="inferred from homology"/>
<dbReference type="EMBL" id="FOXU01000001">
    <property type="protein sequence ID" value="SFQ08388.1"/>
    <property type="molecule type" value="Genomic_DNA"/>
</dbReference>
<dbReference type="AlphaFoldDB" id="A0A1I5VLD4"/>
<keyword evidence="3" id="KW-1185">Reference proteome</keyword>
<dbReference type="PANTHER" id="PTHR38440:SF1">
    <property type="entry name" value="UPF0398 PROTEIN SPR0331"/>
    <property type="match status" value="1"/>
</dbReference>